<dbReference type="GO" id="GO:0005634">
    <property type="term" value="C:nucleus"/>
    <property type="evidence" value="ECO:0007669"/>
    <property type="project" value="UniProtKB-SubCell"/>
</dbReference>
<evidence type="ECO:0000256" key="1">
    <source>
        <dbReference type="ARBA" id="ARBA00004123"/>
    </source>
</evidence>
<evidence type="ECO:0000313" key="9">
    <source>
        <dbReference type="Ensembl" id="ENSMAMP00000029156.2"/>
    </source>
</evidence>
<accession>A0A3Q3N1B9</accession>
<comment type="subcellular location">
    <subcellularLocation>
        <location evidence="1">Nucleus</location>
    </subcellularLocation>
</comment>
<dbReference type="Pfam" id="PF00096">
    <property type="entry name" value="zf-C2H2"/>
    <property type="match status" value="1"/>
</dbReference>
<feature type="domain" description="C2H2-type" evidence="8">
    <location>
        <begin position="53"/>
        <end position="81"/>
    </location>
</feature>
<organism evidence="9 10">
    <name type="scientific">Mastacembelus armatus</name>
    <name type="common">zig-zag eel</name>
    <dbReference type="NCBI Taxonomy" id="205130"/>
    <lineage>
        <taxon>Eukaryota</taxon>
        <taxon>Metazoa</taxon>
        <taxon>Chordata</taxon>
        <taxon>Craniata</taxon>
        <taxon>Vertebrata</taxon>
        <taxon>Euteleostomi</taxon>
        <taxon>Actinopterygii</taxon>
        <taxon>Neopterygii</taxon>
        <taxon>Teleostei</taxon>
        <taxon>Neoteleostei</taxon>
        <taxon>Acanthomorphata</taxon>
        <taxon>Anabantaria</taxon>
        <taxon>Synbranchiformes</taxon>
        <taxon>Mastacembelidae</taxon>
        <taxon>Mastacembelus</taxon>
    </lineage>
</organism>
<reference evidence="9" key="2">
    <citation type="submission" date="2025-09" db="UniProtKB">
        <authorList>
            <consortium name="Ensembl"/>
        </authorList>
    </citation>
    <scope>IDENTIFICATION</scope>
</reference>
<keyword evidence="4 7" id="KW-0863">Zinc-finger</keyword>
<name>A0A3Q3N1B9_9TELE</name>
<dbReference type="Proteomes" id="UP000261640">
    <property type="component" value="Unplaced"/>
</dbReference>
<dbReference type="InterPro" id="IPR036236">
    <property type="entry name" value="Znf_C2H2_sf"/>
</dbReference>
<keyword evidence="6" id="KW-0539">Nucleus</keyword>
<evidence type="ECO:0000259" key="8">
    <source>
        <dbReference type="PROSITE" id="PS50157"/>
    </source>
</evidence>
<dbReference type="InParanoid" id="A0A3Q3N1B9"/>
<dbReference type="Gene3D" id="3.30.160.60">
    <property type="entry name" value="Classic Zinc Finger"/>
    <property type="match status" value="7"/>
</dbReference>
<dbReference type="GeneTree" id="ENSGT00940000167283"/>
<evidence type="ECO:0000256" key="5">
    <source>
        <dbReference type="ARBA" id="ARBA00022833"/>
    </source>
</evidence>
<sequence>MCEIGCGLKNNLQRHLRIHTGEKPFRHGECGEEFSGTWAFKTHMLVHGGKKPFMCYLCGKTFFYNSKLLEHQHTVHQDQETAQIQQTEEPAGLKSFSCVSCQKRFCSADTLRVHDETHSEGNKFICSTYGNHLKEHLTFHTGEKRYMCEQCCRAFRGERLYGCQVCSSKFSQSNQRKSHMQVHTGVKLYSCSRCGLGFSDSRQLKKRRCGGSFQKPALSTGNSRVMT</sequence>
<feature type="domain" description="C2H2-type" evidence="8">
    <location>
        <begin position="96"/>
        <end position="123"/>
    </location>
</feature>
<dbReference type="GO" id="GO:0008270">
    <property type="term" value="F:zinc ion binding"/>
    <property type="evidence" value="ECO:0007669"/>
    <property type="project" value="UniProtKB-KW"/>
</dbReference>
<feature type="domain" description="C2H2-type" evidence="8">
    <location>
        <begin position="161"/>
        <end position="188"/>
    </location>
</feature>
<protein>
    <recommendedName>
        <fullName evidence="8">C2H2-type domain-containing protein</fullName>
    </recommendedName>
</protein>
<proteinExistence type="predicted"/>
<keyword evidence="2" id="KW-0479">Metal-binding</keyword>
<dbReference type="FunFam" id="3.30.160.60:FF:000446">
    <property type="entry name" value="Zinc finger protein"/>
    <property type="match status" value="1"/>
</dbReference>
<dbReference type="FunFam" id="3.30.160.60:FF:002343">
    <property type="entry name" value="Zinc finger protein 33A"/>
    <property type="match status" value="1"/>
</dbReference>
<dbReference type="STRING" id="205130.ENSMAMP00000029156"/>
<reference evidence="9" key="1">
    <citation type="submission" date="2025-08" db="UniProtKB">
        <authorList>
            <consortium name="Ensembl"/>
        </authorList>
    </citation>
    <scope>IDENTIFICATION</scope>
</reference>
<evidence type="ECO:0000256" key="3">
    <source>
        <dbReference type="ARBA" id="ARBA00022737"/>
    </source>
</evidence>
<dbReference type="PROSITE" id="PS50157">
    <property type="entry name" value="ZINC_FINGER_C2H2_2"/>
    <property type="match status" value="5"/>
</dbReference>
<evidence type="ECO:0000256" key="4">
    <source>
        <dbReference type="ARBA" id="ARBA00022771"/>
    </source>
</evidence>
<dbReference type="InterPro" id="IPR013087">
    <property type="entry name" value="Znf_C2H2_type"/>
</dbReference>
<dbReference type="SMART" id="SM00355">
    <property type="entry name" value="ZnF_C2H2"/>
    <property type="match status" value="5"/>
</dbReference>
<keyword evidence="5" id="KW-0862">Zinc</keyword>
<dbReference type="PANTHER" id="PTHR16515">
    <property type="entry name" value="PR DOMAIN ZINC FINGER PROTEIN"/>
    <property type="match status" value="1"/>
</dbReference>
<dbReference type="PANTHER" id="PTHR16515:SF49">
    <property type="entry name" value="GASTRULA ZINC FINGER PROTEIN XLCGF49.1-LIKE-RELATED"/>
    <property type="match status" value="1"/>
</dbReference>
<dbReference type="InterPro" id="IPR050331">
    <property type="entry name" value="Zinc_finger"/>
</dbReference>
<dbReference type="SUPFAM" id="SSF57667">
    <property type="entry name" value="beta-beta-alpha zinc fingers"/>
    <property type="match status" value="3"/>
</dbReference>
<evidence type="ECO:0000256" key="7">
    <source>
        <dbReference type="PROSITE-ProRule" id="PRU00042"/>
    </source>
</evidence>
<evidence type="ECO:0000313" key="10">
    <source>
        <dbReference type="Proteomes" id="UP000261640"/>
    </source>
</evidence>
<evidence type="ECO:0000256" key="2">
    <source>
        <dbReference type="ARBA" id="ARBA00022723"/>
    </source>
</evidence>
<dbReference type="PROSITE" id="PS00028">
    <property type="entry name" value="ZINC_FINGER_C2H2_1"/>
    <property type="match status" value="3"/>
</dbReference>
<feature type="domain" description="C2H2-type" evidence="8">
    <location>
        <begin position="1"/>
        <end position="24"/>
    </location>
</feature>
<dbReference type="GO" id="GO:0010468">
    <property type="term" value="P:regulation of gene expression"/>
    <property type="evidence" value="ECO:0007669"/>
    <property type="project" value="TreeGrafter"/>
</dbReference>
<feature type="domain" description="C2H2-type" evidence="8">
    <location>
        <begin position="25"/>
        <end position="52"/>
    </location>
</feature>
<dbReference type="AlphaFoldDB" id="A0A3Q3N1B9"/>
<dbReference type="Ensembl" id="ENSMAMT00000029907.2">
    <property type="protein sequence ID" value="ENSMAMP00000029156.2"/>
    <property type="gene ID" value="ENSMAMG00000019634.2"/>
</dbReference>
<keyword evidence="10" id="KW-1185">Reference proteome</keyword>
<keyword evidence="3" id="KW-0677">Repeat</keyword>
<evidence type="ECO:0000256" key="6">
    <source>
        <dbReference type="ARBA" id="ARBA00023242"/>
    </source>
</evidence>